<reference evidence="3 4" key="1">
    <citation type="submission" date="2017-08" db="EMBL/GenBank/DDBJ databases">
        <title>Infants hospitalized years apart are colonized by the same room-sourced microbial strains.</title>
        <authorList>
            <person name="Brooks B."/>
            <person name="Olm M.R."/>
            <person name="Firek B.A."/>
            <person name="Baker R."/>
            <person name="Thomas B.C."/>
            <person name="Morowitz M.J."/>
            <person name="Banfield J.F."/>
        </authorList>
    </citation>
    <scope>NUCLEOTIDE SEQUENCE [LARGE SCALE GENOMIC DNA]</scope>
    <source>
        <strain evidence="3">S2_005_001_R2_27</strain>
    </source>
</reference>
<evidence type="ECO:0000256" key="2">
    <source>
        <dbReference type="SAM" id="SignalP"/>
    </source>
</evidence>
<comment type="caution">
    <text evidence="3">The sequence shown here is derived from an EMBL/GenBank/DDBJ whole genome shotgun (WGS) entry which is preliminary data.</text>
</comment>
<name>A0A2W5R008_ANCNO</name>
<dbReference type="AlphaFoldDB" id="A0A2W5R008"/>
<accession>A0A2W5R008</accession>
<feature type="signal peptide" evidence="2">
    <location>
        <begin position="1"/>
        <end position="22"/>
    </location>
</feature>
<proteinExistence type="predicted"/>
<keyword evidence="1" id="KW-1133">Transmembrane helix</keyword>
<gene>
    <name evidence="3" type="ORF">DI549_11955</name>
</gene>
<feature type="chain" id="PRO_5016121943" evidence="2">
    <location>
        <begin position="23"/>
        <end position="309"/>
    </location>
</feature>
<keyword evidence="2" id="KW-0732">Signal</keyword>
<keyword evidence="1" id="KW-0472">Membrane</keyword>
<keyword evidence="1" id="KW-0812">Transmembrane</keyword>
<protein>
    <submittedName>
        <fullName evidence="3">Nonribosomal peptide synthetase MxaA</fullName>
    </submittedName>
</protein>
<dbReference type="EMBL" id="QFQD01000034">
    <property type="protein sequence ID" value="PZQ82254.1"/>
    <property type="molecule type" value="Genomic_DNA"/>
</dbReference>
<feature type="transmembrane region" description="Helical" evidence="1">
    <location>
        <begin position="169"/>
        <end position="190"/>
    </location>
</feature>
<evidence type="ECO:0000313" key="3">
    <source>
        <dbReference type="EMBL" id="PZQ82254.1"/>
    </source>
</evidence>
<evidence type="ECO:0000313" key="4">
    <source>
        <dbReference type="Proteomes" id="UP000248887"/>
    </source>
</evidence>
<evidence type="ECO:0000256" key="1">
    <source>
        <dbReference type="SAM" id="Phobius"/>
    </source>
</evidence>
<sequence length="309" mass="33290">MTAPLRLFVLALALVAATPALAQLRSLDLYAPRPFGHVIGDTLELTVEIALDAPFRLDPASLPRPRALNYWLELNDVALVDDGVKGEVQRYTLNLTYQTFYAPLEPRRLDIPAMALTAMDGDRRIELRVPAWSFLMSPLREIVSTGAASAMTPRPDLAPRPIPTGRTRLGLTLALAGALAALAALAWQLGWPPFGRRARRPFAQAARAVQASLPGASDPPSPSAYRSALLALHRAFDATAGRGVFTEDLPGFFAAHPAFATVEKEVQRLFAASRRVFFGEDAAGATGELPPGELVALARRLRAVERGSA</sequence>
<organism evidence="3 4">
    <name type="scientific">Ancylobacter novellus</name>
    <name type="common">Thiobacillus novellus</name>
    <dbReference type="NCBI Taxonomy" id="921"/>
    <lineage>
        <taxon>Bacteria</taxon>
        <taxon>Pseudomonadati</taxon>
        <taxon>Pseudomonadota</taxon>
        <taxon>Alphaproteobacteria</taxon>
        <taxon>Hyphomicrobiales</taxon>
        <taxon>Xanthobacteraceae</taxon>
        <taxon>Ancylobacter</taxon>
    </lineage>
</organism>
<dbReference type="Proteomes" id="UP000248887">
    <property type="component" value="Unassembled WGS sequence"/>
</dbReference>